<accession>A0A1I7D125</accession>
<sequence>MTLMVVNLGLPKTGTTTLARALRLAGLTVADYRLRGRNTANPALKGAYVADLLYRGYFETGDPGALLSECSAISEMSMLRADKSLWPQMDFALIMALRAHHPGVRFLASRRDAFELSQSMLAWSNLAEIRLPASAVPGMPPGYGATTKERTQWITGHYDALAQFFAGDTGFLEYDVADPAAPEKIGAFLGRDLPWWGRLNVNPMRKQGLVV</sequence>
<dbReference type="STRING" id="999627.SAMN05216236_12175"/>
<dbReference type="Gene3D" id="3.40.50.300">
    <property type="entry name" value="P-loop containing nucleotide triphosphate hydrolases"/>
    <property type="match status" value="1"/>
</dbReference>
<evidence type="ECO:0008006" key="3">
    <source>
        <dbReference type="Google" id="ProtNLM"/>
    </source>
</evidence>
<dbReference type="AlphaFoldDB" id="A0A1I7D125"/>
<dbReference type="OrthoDB" id="7833823at2"/>
<evidence type="ECO:0000313" key="1">
    <source>
        <dbReference type="EMBL" id="SFU05342.1"/>
    </source>
</evidence>
<reference evidence="1 2" key="1">
    <citation type="submission" date="2016-10" db="EMBL/GenBank/DDBJ databases">
        <authorList>
            <person name="de Groot N.N."/>
        </authorList>
    </citation>
    <scope>NUCLEOTIDE SEQUENCE [LARGE SCALE GENOMIC DNA]</scope>
    <source>
        <strain evidence="1 2">CGMCC 1.10959</strain>
    </source>
</reference>
<dbReference type="RefSeq" id="WP_027261187.1">
    <property type="nucleotide sequence ID" value="NZ_FPAW01000021.1"/>
</dbReference>
<dbReference type="Proteomes" id="UP000182466">
    <property type="component" value="Unassembled WGS sequence"/>
</dbReference>
<name>A0A1I7D125_9RHOB</name>
<dbReference type="eggNOG" id="COG3914">
    <property type="taxonomic scope" value="Bacteria"/>
</dbReference>
<dbReference type="SUPFAM" id="SSF52540">
    <property type="entry name" value="P-loop containing nucleoside triphosphate hydrolases"/>
    <property type="match status" value="1"/>
</dbReference>
<organism evidence="1 2">
    <name type="scientific">Sedimentitalea nanhaiensis</name>
    <dbReference type="NCBI Taxonomy" id="999627"/>
    <lineage>
        <taxon>Bacteria</taxon>
        <taxon>Pseudomonadati</taxon>
        <taxon>Pseudomonadota</taxon>
        <taxon>Alphaproteobacteria</taxon>
        <taxon>Rhodobacterales</taxon>
        <taxon>Paracoccaceae</taxon>
        <taxon>Sedimentitalea</taxon>
    </lineage>
</organism>
<protein>
    <recommendedName>
        <fullName evidence="3">Sulfotransferase family protein</fullName>
    </recommendedName>
</protein>
<keyword evidence="2" id="KW-1185">Reference proteome</keyword>
<gene>
    <name evidence="1" type="ORF">SAMN05216236_12175</name>
</gene>
<evidence type="ECO:0000313" key="2">
    <source>
        <dbReference type="Proteomes" id="UP000182466"/>
    </source>
</evidence>
<dbReference type="EMBL" id="FPAW01000021">
    <property type="protein sequence ID" value="SFU05342.1"/>
    <property type="molecule type" value="Genomic_DNA"/>
</dbReference>
<dbReference type="InterPro" id="IPR027417">
    <property type="entry name" value="P-loop_NTPase"/>
</dbReference>
<proteinExistence type="predicted"/>